<dbReference type="Proteomes" id="UP001634394">
    <property type="component" value="Unassembled WGS sequence"/>
</dbReference>
<feature type="region of interest" description="Disordered" evidence="1">
    <location>
        <begin position="1"/>
        <end position="54"/>
    </location>
</feature>
<comment type="caution">
    <text evidence="2">The sequence shown here is derived from an EMBL/GenBank/DDBJ whole genome shotgun (WGS) entry which is preliminary data.</text>
</comment>
<protein>
    <submittedName>
        <fullName evidence="2">Uncharacterized protein</fullName>
    </submittedName>
</protein>
<accession>A0ABD3UYW8</accession>
<name>A0ABD3UYW8_SINWO</name>
<gene>
    <name evidence="2" type="ORF">ACJMK2_013613</name>
</gene>
<sequence>MKDKLNDRNEDLRSSIKKAEDLIENNKGEMKEEGTQQLQKLRSSTTDLKVRLDA</sequence>
<feature type="compositionally biased region" description="Basic and acidic residues" evidence="1">
    <location>
        <begin position="1"/>
        <end position="34"/>
    </location>
</feature>
<proteinExistence type="predicted"/>
<keyword evidence="3" id="KW-1185">Reference proteome</keyword>
<feature type="non-terminal residue" evidence="2">
    <location>
        <position position="54"/>
    </location>
</feature>
<dbReference type="AlphaFoldDB" id="A0ABD3UYW8"/>
<evidence type="ECO:0000313" key="2">
    <source>
        <dbReference type="EMBL" id="KAL3854340.1"/>
    </source>
</evidence>
<feature type="compositionally biased region" description="Polar residues" evidence="1">
    <location>
        <begin position="35"/>
        <end position="47"/>
    </location>
</feature>
<evidence type="ECO:0000313" key="3">
    <source>
        <dbReference type="Proteomes" id="UP001634394"/>
    </source>
</evidence>
<dbReference type="EMBL" id="JBJQND010000014">
    <property type="protein sequence ID" value="KAL3854340.1"/>
    <property type="molecule type" value="Genomic_DNA"/>
</dbReference>
<evidence type="ECO:0000256" key="1">
    <source>
        <dbReference type="SAM" id="MobiDB-lite"/>
    </source>
</evidence>
<organism evidence="2 3">
    <name type="scientific">Sinanodonta woodiana</name>
    <name type="common">Chinese pond mussel</name>
    <name type="synonym">Anodonta woodiana</name>
    <dbReference type="NCBI Taxonomy" id="1069815"/>
    <lineage>
        <taxon>Eukaryota</taxon>
        <taxon>Metazoa</taxon>
        <taxon>Spiralia</taxon>
        <taxon>Lophotrochozoa</taxon>
        <taxon>Mollusca</taxon>
        <taxon>Bivalvia</taxon>
        <taxon>Autobranchia</taxon>
        <taxon>Heteroconchia</taxon>
        <taxon>Palaeoheterodonta</taxon>
        <taxon>Unionida</taxon>
        <taxon>Unionoidea</taxon>
        <taxon>Unionidae</taxon>
        <taxon>Unioninae</taxon>
        <taxon>Sinanodonta</taxon>
    </lineage>
</organism>
<reference evidence="2 3" key="1">
    <citation type="submission" date="2024-11" db="EMBL/GenBank/DDBJ databases">
        <title>Chromosome-level genome assembly of the freshwater bivalve Anodonta woodiana.</title>
        <authorList>
            <person name="Chen X."/>
        </authorList>
    </citation>
    <scope>NUCLEOTIDE SEQUENCE [LARGE SCALE GENOMIC DNA]</scope>
    <source>
        <strain evidence="2">MN2024</strain>
        <tissue evidence="2">Gills</tissue>
    </source>
</reference>